<dbReference type="AlphaFoldDB" id="A0AAE0GWM1"/>
<keyword evidence="2" id="KW-1185">Reference proteome</keyword>
<organism evidence="1 2">
    <name type="scientific">Cymbomonas tetramitiformis</name>
    <dbReference type="NCBI Taxonomy" id="36881"/>
    <lineage>
        <taxon>Eukaryota</taxon>
        <taxon>Viridiplantae</taxon>
        <taxon>Chlorophyta</taxon>
        <taxon>Pyramimonadophyceae</taxon>
        <taxon>Pyramimonadales</taxon>
        <taxon>Pyramimonadaceae</taxon>
        <taxon>Cymbomonas</taxon>
    </lineage>
</organism>
<accession>A0AAE0GWM1</accession>
<gene>
    <name evidence="1" type="ORF">CYMTET_6663</name>
</gene>
<reference evidence="1 2" key="1">
    <citation type="journal article" date="2015" name="Genome Biol. Evol.">
        <title>Comparative Genomics of a Bacterivorous Green Alga Reveals Evolutionary Causalities and Consequences of Phago-Mixotrophic Mode of Nutrition.</title>
        <authorList>
            <person name="Burns J.A."/>
            <person name="Paasch A."/>
            <person name="Narechania A."/>
            <person name="Kim E."/>
        </authorList>
    </citation>
    <scope>NUCLEOTIDE SEQUENCE [LARGE SCALE GENOMIC DNA]</scope>
    <source>
        <strain evidence="1 2">PLY_AMNH</strain>
    </source>
</reference>
<evidence type="ECO:0000313" key="2">
    <source>
        <dbReference type="Proteomes" id="UP001190700"/>
    </source>
</evidence>
<dbReference type="EMBL" id="LGRX02001654">
    <property type="protein sequence ID" value="KAK3285745.1"/>
    <property type="molecule type" value="Genomic_DNA"/>
</dbReference>
<evidence type="ECO:0000313" key="1">
    <source>
        <dbReference type="EMBL" id="KAK3285745.1"/>
    </source>
</evidence>
<proteinExistence type="predicted"/>
<name>A0AAE0GWM1_9CHLO</name>
<protein>
    <submittedName>
        <fullName evidence="1">Uncharacterized protein</fullName>
    </submittedName>
</protein>
<comment type="caution">
    <text evidence="1">The sequence shown here is derived from an EMBL/GenBank/DDBJ whole genome shotgun (WGS) entry which is preliminary data.</text>
</comment>
<dbReference type="Proteomes" id="UP001190700">
    <property type="component" value="Unassembled WGS sequence"/>
</dbReference>
<sequence>MRAWREMSHAEHLAAAALAEEKPQWKDAWVPEGWRRYKRRWNNWHGEVSVALLVENESVNMTLETECGTMPGSGGDVGPGVPDAWCSLYRVHQYRQQEREAAEDAVPP</sequence>